<gene>
    <name evidence="2" type="ORF">J2S11_004170</name>
</gene>
<accession>A0ABT9W4N7</accession>
<dbReference type="Pfam" id="PF02368">
    <property type="entry name" value="Big_2"/>
    <property type="match status" value="1"/>
</dbReference>
<dbReference type="InterPro" id="IPR003343">
    <property type="entry name" value="Big_2"/>
</dbReference>
<dbReference type="SUPFAM" id="SSF49373">
    <property type="entry name" value="Invasin/intimin cell-adhesion fragments"/>
    <property type="match status" value="1"/>
</dbReference>
<evidence type="ECO:0000259" key="1">
    <source>
        <dbReference type="Pfam" id="PF02368"/>
    </source>
</evidence>
<evidence type="ECO:0000313" key="3">
    <source>
        <dbReference type="Proteomes" id="UP001235840"/>
    </source>
</evidence>
<evidence type="ECO:0000313" key="2">
    <source>
        <dbReference type="EMBL" id="MDQ0168218.1"/>
    </source>
</evidence>
<name>A0ABT9W4N7_9BACI</name>
<feature type="domain" description="BIG2" evidence="1">
    <location>
        <begin position="197"/>
        <end position="263"/>
    </location>
</feature>
<comment type="caution">
    <text evidence="2">The sequence shown here is derived from an EMBL/GenBank/DDBJ whole genome shotgun (WGS) entry which is preliminary data.</text>
</comment>
<sequence length="378" mass="42272">MFNLFDNDNEDFNNLLQMAGKDILINNTPARAIITNPKLNVIIDYDDRYISTLSPIKRGDVIDYIDNKYFVITETVSPRHSKYKSIIRNCNYSIKFVLNGQLHEGLSIIESRTFDVDNGQYITMPTGKILVTHQQNEITDNIERDQRFIKMGSPWKVVGVDKSKKGLIRLTCDVDVFVPGDDIENEIANADRLVTYNVYFTSDNISMILGATLQLNVVVTANGQIVSENVLFESSDELIASVGTNGLVTAHEEGNVSITARLQRDPRVYDVIQINVEEIVEDDYSIHINGSDSIRQGQTLTYAATVYNNAQEVTEPVTFALFADNQSSTTTSAVITSQNANSCSIRNDSNSGYVQLRATLNSDNSIVAWKRIQLRGVF</sequence>
<dbReference type="Gene3D" id="2.60.40.1080">
    <property type="match status" value="1"/>
</dbReference>
<keyword evidence="3" id="KW-1185">Reference proteome</keyword>
<reference evidence="2 3" key="1">
    <citation type="submission" date="2023-07" db="EMBL/GenBank/DDBJ databases">
        <title>Genomic Encyclopedia of Type Strains, Phase IV (KMG-IV): sequencing the most valuable type-strain genomes for metagenomic binning, comparative biology and taxonomic classification.</title>
        <authorList>
            <person name="Goeker M."/>
        </authorList>
    </citation>
    <scope>NUCLEOTIDE SEQUENCE [LARGE SCALE GENOMIC DNA]</scope>
    <source>
        <strain evidence="2 3">DSM 12751</strain>
    </source>
</reference>
<protein>
    <recommendedName>
        <fullName evidence="1">BIG2 domain-containing protein</fullName>
    </recommendedName>
</protein>
<dbReference type="Proteomes" id="UP001235840">
    <property type="component" value="Unassembled WGS sequence"/>
</dbReference>
<organism evidence="2 3">
    <name type="scientific">Caldalkalibacillus horti</name>
    <dbReference type="NCBI Taxonomy" id="77523"/>
    <lineage>
        <taxon>Bacteria</taxon>
        <taxon>Bacillati</taxon>
        <taxon>Bacillota</taxon>
        <taxon>Bacilli</taxon>
        <taxon>Bacillales</taxon>
        <taxon>Bacillaceae</taxon>
        <taxon>Caldalkalibacillus</taxon>
    </lineage>
</organism>
<dbReference type="InterPro" id="IPR008964">
    <property type="entry name" value="Invasin/intimin_cell_adhesion"/>
</dbReference>
<dbReference type="EMBL" id="JAUSTY010000025">
    <property type="protein sequence ID" value="MDQ0168218.1"/>
    <property type="molecule type" value="Genomic_DNA"/>
</dbReference>
<dbReference type="RefSeq" id="WP_307397790.1">
    <property type="nucleotide sequence ID" value="NZ_BAAADK010000020.1"/>
</dbReference>
<proteinExistence type="predicted"/>